<accession>A0A397S3X2</accession>
<dbReference type="EMBL" id="QKYT01000845">
    <property type="protein sequence ID" value="RIA81113.1"/>
    <property type="molecule type" value="Genomic_DNA"/>
</dbReference>
<dbReference type="Proteomes" id="UP000265703">
    <property type="component" value="Unassembled WGS sequence"/>
</dbReference>
<reference evidence="2 3" key="1">
    <citation type="submission" date="2018-06" db="EMBL/GenBank/DDBJ databases">
        <title>Comparative genomics reveals the genomic features of Rhizophagus irregularis, R. cerebriforme, R. diaphanum and Gigaspora rosea, and their symbiotic lifestyle signature.</title>
        <authorList>
            <person name="Morin E."/>
            <person name="San Clemente H."/>
            <person name="Chen E.C.H."/>
            <person name="De La Providencia I."/>
            <person name="Hainaut M."/>
            <person name="Kuo A."/>
            <person name="Kohler A."/>
            <person name="Murat C."/>
            <person name="Tang N."/>
            <person name="Roy S."/>
            <person name="Loubradou J."/>
            <person name="Henrissat B."/>
            <person name="Grigoriev I.V."/>
            <person name="Corradi N."/>
            <person name="Roux C."/>
            <person name="Martin F.M."/>
        </authorList>
    </citation>
    <scope>NUCLEOTIDE SEQUENCE [LARGE SCALE GENOMIC DNA]</scope>
    <source>
        <strain evidence="2 3">DAOM 227022</strain>
    </source>
</reference>
<evidence type="ECO:0000313" key="3">
    <source>
        <dbReference type="Proteomes" id="UP000265703"/>
    </source>
</evidence>
<dbReference type="AlphaFoldDB" id="A0A397S3X2"/>
<proteinExistence type="predicted"/>
<feature type="region of interest" description="Disordered" evidence="1">
    <location>
        <begin position="16"/>
        <end position="38"/>
    </location>
</feature>
<protein>
    <submittedName>
        <fullName evidence="2">Uncharacterized protein</fullName>
    </submittedName>
</protein>
<evidence type="ECO:0000313" key="2">
    <source>
        <dbReference type="EMBL" id="RIA81113.1"/>
    </source>
</evidence>
<name>A0A397S3X2_9GLOM</name>
<sequence length="87" mass="9868">MDILCQTERSDTEISCQGINPQSKGNNTNKKNDNWQQWSSDSRIKNTRNTSVAIVSFECCSNKRAIQNLLPPLGNCSESVPWWALHE</sequence>
<keyword evidence="3" id="KW-1185">Reference proteome</keyword>
<comment type="caution">
    <text evidence="2">The sequence shown here is derived from an EMBL/GenBank/DDBJ whole genome shotgun (WGS) entry which is preliminary data.</text>
</comment>
<evidence type="ECO:0000256" key="1">
    <source>
        <dbReference type="SAM" id="MobiDB-lite"/>
    </source>
</evidence>
<organism evidence="2 3">
    <name type="scientific">Glomus cerebriforme</name>
    <dbReference type="NCBI Taxonomy" id="658196"/>
    <lineage>
        <taxon>Eukaryota</taxon>
        <taxon>Fungi</taxon>
        <taxon>Fungi incertae sedis</taxon>
        <taxon>Mucoromycota</taxon>
        <taxon>Glomeromycotina</taxon>
        <taxon>Glomeromycetes</taxon>
        <taxon>Glomerales</taxon>
        <taxon>Glomeraceae</taxon>
        <taxon>Glomus</taxon>
    </lineage>
</organism>
<gene>
    <name evidence="2" type="ORF">C1645_837513</name>
</gene>